<protein>
    <recommendedName>
        <fullName evidence="3">DUF2125 domain-containing protein</fullName>
    </recommendedName>
</protein>
<sequence length="338" mass="36560">MRKLTLLVTLFVVAALIWGLYWVIGATALERGLNAWLDERRAEGWVAEAGDVAVRGFPNRFDATFTGLELADPETQVAWSAPAFQMLALSYKPNHVIMLWPGEQSFSTPDQTIAIGAETMRGSMIVALDPLAPVQSSTIEVINAGFSSTQDWAATLASGQLSMRLKPGAQEPATYDLYIDLSGLTPDSAFMDRLPGGDRLPETIAQAQITATVRYDKPWDRTAIDVARPQPRHVLLEGLTARWGDLDLQATGNLDIGADGIPSGAMEIEATNWRDMIEIARATGALKEEYVSAVTRGLELLASLSGDAETLDVPLSFREGRTYIGPLPVGPAPAIRLP</sequence>
<gene>
    <name evidence="1" type="ORF">STA1M1_31480</name>
</gene>
<dbReference type="EMBL" id="BROH01000011">
    <property type="protein sequence ID" value="GKY89279.1"/>
    <property type="molecule type" value="Genomic_DNA"/>
</dbReference>
<proteinExistence type="predicted"/>
<dbReference type="RefSeq" id="WP_281843309.1">
    <property type="nucleotide sequence ID" value="NZ_BROH01000011.1"/>
</dbReference>
<keyword evidence="2" id="KW-1185">Reference proteome</keyword>
<evidence type="ECO:0008006" key="3">
    <source>
        <dbReference type="Google" id="ProtNLM"/>
    </source>
</evidence>
<evidence type="ECO:0000313" key="1">
    <source>
        <dbReference type="EMBL" id="GKY89279.1"/>
    </source>
</evidence>
<name>A0ABQ5LWB6_9RHOB</name>
<evidence type="ECO:0000313" key="2">
    <source>
        <dbReference type="Proteomes" id="UP001144205"/>
    </source>
</evidence>
<accession>A0ABQ5LWB6</accession>
<comment type="caution">
    <text evidence="1">The sequence shown here is derived from an EMBL/GenBank/DDBJ whole genome shotgun (WGS) entry which is preliminary data.</text>
</comment>
<dbReference type="InterPro" id="IPR018666">
    <property type="entry name" value="DUF2125"/>
</dbReference>
<organism evidence="1 2">
    <name type="scientific">Sinisalibacter aestuarii</name>
    <dbReference type="NCBI Taxonomy" id="2949426"/>
    <lineage>
        <taxon>Bacteria</taxon>
        <taxon>Pseudomonadati</taxon>
        <taxon>Pseudomonadota</taxon>
        <taxon>Alphaproteobacteria</taxon>
        <taxon>Rhodobacterales</taxon>
        <taxon>Roseobacteraceae</taxon>
        <taxon>Sinisalibacter</taxon>
    </lineage>
</organism>
<dbReference type="Proteomes" id="UP001144205">
    <property type="component" value="Unassembled WGS sequence"/>
</dbReference>
<dbReference type="Pfam" id="PF09898">
    <property type="entry name" value="DUF2125"/>
    <property type="match status" value="1"/>
</dbReference>
<reference evidence="1" key="1">
    <citation type="journal article" date="2023" name="Int. J. Syst. Evol. Microbiol.">
        <title>Sinisalibacter aestuarii sp. nov., isolated from estuarine sediment of the Arakawa River.</title>
        <authorList>
            <person name="Arafat S.T."/>
            <person name="Hirano S."/>
            <person name="Sato A."/>
            <person name="Takeuchi K."/>
            <person name="Yasuda T."/>
            <person name="Terahara T."/>
            <person name="Hamada M."/>
            <person name="Kobayashi T."/>
        </authorList>
    </citation>
    <scope>NUCLEOTIDE SEQUENCE</scope>
    <source>
        <strain evidence="1">B-399</strain>
    </source>
</reference>